<dbReference type="InParanoid" id="K4A4F8"/>
<protein>
    <submittedName>
        <fullName evidence="1">Uncharacterized protein</fullName>
    </submittedName>
</protein>
<dbReference type="EMBL" id="AGNK02001057">
    <property type="status" value="NOT_ANNOTATED_CDS"/>
    <property type="molecule type" value="Genomic_DNA"/>
</dbReference>
<dbReference type="Proteomes" id="UP000004995">
    <property type="component" value="Unassembled WGS sequence"/>
</dbReference>
<reference evidence="1" key="2">
    <citation type="submission" date="2018-08" db="UniProtKB">
        <authorList>
            <consortium name="EnsemblPlants"/>
        </authorList>
    </citation>
    <scope>IDENTIFICATION</scope>
    <source>
        <strain evidence="1">Yugu1</strain>
    </source>
</reference>
<name>K4A4F8_SETIT</name>
<sequence>MAELTPCVRIIESQVTSVNNMIKFVQLLPRLKPRCLSYSSHVFSLFITNCKCAKSMSISNSLGPK</sequence>
<keyword evidence="2" id="KW-1185">Reference proteome</keyword>
<dbReference type="HOGENOM" id="CLU_2853947_0_0_1"/>
<dbReference type="AlphaFoldDB" id="K4A4F8"/>
<organism evidence="1 2">
    <name type="scientific">Setaria italica</name>
    <name type="common">Foxtail millet</name>
    <name type="synonym">Panicum italicum</name>
    <dbReference type="NCBI Taxonomy" id="4555"/>
    <lineage>
        <taxon>Eukaryota</taxon>
        <taxon>Viridiplantae</taxon>
        <taxon>Streptophyta</taxon>
        <taxon>Embryophyta</taxon>
        <taxon>Tracheophyta</taxon>
        <taxon>Spermatophyta</taxon>
        <taxon>Magnoliopsida</taxon>
        <taxon>Liliopsida</taxon>
        <taxon>Poales</taxon>
        <taxon>Poaceae</taxon>
        <taxon>PACMAD clade</taxon>
        <taxon>Panicoideae</taxon>
        <taxon>Panicodae</taxon>
        <taxon>Paniceae</taxon>
        <taxon>Cenchrinae</taxon>
        <taxon>Setaria</taxon>
    </lineage>
</organism>
<accession>K4A4F8</accession>
<evidence type="ECO:0000313" key="2">
    <source>
        <dbReference type="Proteomes" id="UP000004995"/>
    </source>
</evidence>
<dbReference type="Gramene" id="KQL24359">
    <property type="protein sequence ID" value="KQL24359"/>
    <property type="gene ID" value="SETIT_033762mg"/>
</dbReference>
<reference evidence="2" key="1">
    <citation type="journal article" date="2012" name="Nat. Biotechnol.">
        <title>Reference genome sequence of the model plant Setaria.</title>
        <authorList>
            <person name="Bennetzen J.L."/>
            <person name="Schmutz J."/>
            <person name="Wang H."/>
            <person name="Percifield R."/>
            <person name="Hawkins J."/>
            <person name="Pontaroli A.C."/>
            <person name="Estep M."/>
            <person name="Feng L."/>
            <person name="Vaughn J.N."/>
            <person name="Grimwood J."/>
            <person name="Jenkins J."/>
            <person name="Barry K."/>
            <person name="Lindquist E."/>
            <person name="Hellsten U."/>
            <person name="Deshpande S."/>
            <person name="Wang X."/>
            <person name="Wu X."/>
            <person name="Mitros T."/>
            <person name="Triplett J."/>
            <person name="Yang X."/>
            <person name="Ye C.Y."/>
            <person name="Mauro-Herrera M."/>
            <person name="Wang L."/>
            <person name="Li P."/>
            <person name="Sharma M."/>
            <person name="Sharma R."/>
            <person name="Ronald P.C."/>
            <person name="Panaud O."/>
            <person name="Kellogg E.A."/>
            <person name="Brutnell T.P."/>
            <person name="Doust A.N."/>
            <person name="Tuskan G.A."/>
            <person name="Rokhsar D."/>
            <person name="Devos K.M."/>
        </authorList>
    </citation>
    <scope>NUCLEOTIDE SEQUENCE [LARGE SCALE GENOMIC DNA]</scope>
    <source>
        <strain evidence="2">cv. Yugu1</strain>
    </source>
</reference>
<proteinExistence type="predicted"/>
<evidence type="ECO:0000313" key="1">
    <source>
        <dbReference type="EnsemblPlants" id="KQL24359"/>
    </source>
</evidence>
<dbReference type="EnsemblPlants" id="KQL24359">
    <property type="protein sequence ID" value="KQL24359"/>
    <property type="gene ID" value="SETIT_033762mg"/>
</dbReference>